<gene>
    <name evidence="7" type="ORF">G2W53_030770</name>
</gene>
<keyword evidence="3" id="KW-0862">Zinc</keyword>
<dbReference type="OrthoDB" id="1903104at2759"/>
<dbReference type="GO" id="GO:0008270">
    <property type="term" value="F:zinc ion binding"/>
    <property type="evidence" value="ECO:0007669"/>
    <property type="project" value="UniProtKB-KW"/>
</dbReference>
<evidence type="ECO:0000313" key="7">
    <source>
        <dbReference type="EMBL" id="KAF7816801.1"/>
    </source>
</evidence>
<dbReference type="InterPro" id="IPR019787">
    <property type="entry name" value="Znf_PHD-finger"/>
</dbReference>
<dbReference type="Pfam" id="PF00628">
    <property type="entry name" value="PHD"/>
    <property type="match status" value="2"/>
</dbReference>
<dbReference type="InterPro" id="IPR001965">
    <property type="entry name" value="Znf_PHD"/>
</dbReference>
<dbReference type="PROSITE" id="PS50016">
    <property type="entry name" value="ZF_PHD_2"/>
    <property type="match status" value="2"/>
</dbReference>
<feature type="domain" description="PHD-type" evidence="6">
    <location>
        <begin position="422"/>
        <end position="472"/>
    </location>
</feature>
<dbReference type="AlphaFoldDB" id="A0A834WEW4"/>
<evidence type="ECO:0000256" key="3">
    <source>
        <dbReference type="ARBA" id="ARBA00022833"/>
    </source>
</evidence>
<evidence type="ECO:0000256" key="2">
    <source>
        <dbReference type="ARBA" id="ARBA00022771"/>
    </source>
</evidence>
<evidence type="ECO:0000259" key="6">
    <source>
        <dbReference type="PROSITE" id="PS50016"/>
    </source>
</evidence>
<dbReference type="InterPro" id="IPR011011">
    <property type="entry name" value="Znf_FYVE_PHD"/>
</dbReference>
<feature type="region of interest" description="Disordered" evidence="5">
    <location>
        <begin position="642"/>
        <end position="679"/>
    </location>
</feature>
<evidence type="ECO:0000256" key="1">
    <source>
        <dbReference type="ARBA" id="ARBA00022723"/>
    </source>
</evidence>
<dbReference type="EMBL" id="JAAIUW010000009">
    <property type="protein sequence ID" value="KAF7816801.1"/>
    <property type="molecule type" value="Genomic_DNA"/>
</dbReference>
<comment type="caution">
    <text evidence="7">The sequence shown here is derived from an EMBL/GenBank/DDBJ whole genome shotgun (WGS) entry which is preliminary data.</text>
</comment>
<keyword evidence="8" id="KW-1185">Reference proteome</keyword>
<sequence length="702" mass="79355">MENENGISNVDNTDCSEAVQCRKSEAVNNGVAVRNDVNRGVQRLKSEAVNNGLVIANGNDVAEGDSGEVERFRTYKRRKHVKLSSESKAQEDCKTYMEASNHIGDQVDYGVLSKIVDTRVVKVSCNVAVGNSSDNYSHGHWGNVVLKHLYQSLGDDKSGIEGCMREALMRHSKISCATTVKETCKIDQNEQEHSLQFEGMSHTLQREVNGHANHLHNECSSESDGPNATEMCQRALCNILVSEKFSSLCKVLIENFKGMKPESVFDFSVINSRLKERAYEQSPTLFLSDIQQVWRKLQDTGNEIVSLAKGLSNMSRTFYCEQTGVLVDSTFKDGKQEVLQTFPINNTHDMFILEKLCPFSFVGTWNISTKCTSIHMVVFLERNIIMVFEIYFALLMSKQFCNRESDSHMKPEQTEDCSMHKICTCRHCGEKADGADCLVCDSCEEIYHVSCIEPAVKEIPYKSWYCAKCTASGIGSPHENCLVCERLNVPQTLNNLDFDEGFPINEEILHELEENSNCTYDGAQASRRGESNCNCKICGNEVDSERMKICFHSFCSNKYYHVRCLTSKQLKSYGPCWYCPSCLCQVCFTDRDDDQIVLCDGCDHAYHIYCMKPPRTSIPKGKWFCRKCDKGIQAIRQAKKAYESNKQKKTSQDESKPGDKLEKKWNNKHGRELEKGGGMDMLLTAANTLNFEENLATIHTQR</sequence>
<keyword evidence="2 4" id="KW-0863">Zinc-finger</keyword>
<keyword evidence="1" id="KW-0479">Metal-binding</keyword>
<dbReference type="Proteomes" id="UP000634136">
    <property type="component" value="Unassembled WGS sequence"/>
</dbReference>
<reference evidence="7" key="1">
    <citation type="submission" date="2020-09" db="EMBL/GenBank/DDBJ databases">
        <title>Genome-Enabled Discovery of Anthraquinone Biosynthesis in Senna tora.</title>
        <authorList>
            <person name="Kang S.-H."/>
            <person name="Pandey R.P."/>
            <person name="Lee C.-M."/>
            <person name="Sim J.-S."/>
            <person name="Jeong J.-T."/>
            <person name="Choi B.-S."/>
            <person name="Jung M."/>
            <person name="Ginzburg D."/>
            <person name="Zhao K."/>
            <person name="Won S.Y."/>
            <person name="Oh T.-J."/>
            <person name="Yu Y."/>
            <person name="Kim N.-H."/>
            <person name="Lee O.R."/>
            <person name="Lee T.-H."/>
            <person name="Bashyal P."/>
            <person name="Kim T.-S."/>
            <person name="Lee W.-H."/>
            <person name="Kawkins C."/>
            <person name="Kim C.-K."/>
            <person name="Kim J.S."/>
            <person name="Ahn B.O."/>
            <person name="Rhee S.Y."/>
            <person name="Sohng J.K."/>
        </authorList>
    </citation>
    <scope>NUCLEOTIDE SEQUENCE</scope>
    <source>
        <tissue evidence="7">Leaf</tissue>
    </source>
</reference>
<dbReference type="PANTHER" id="PTHR47162">
    <property type="entry name" value="OS02G0192300 PROTEIN"/>
    <property type="match status" value="1"/>
</dbReference>
<evidence type="ECO:0000313" key="8">
    <source>
        <dbReference type="Proteomes" id="UP000634136"/>
    </source>
</evidence>
<dbReference type="InterPro" id="IPR013083">
    <property type="entry name" value="Znf_RING/FYVE/PHD"/>
</dbReference>
<organism evidence="7 8">
    <name type="scientific">Senna tora</name>
    <dbReference type="NCBI Taxonomy" id="362788"/>
    <lineage>
        <taxon>Eukaryota</taxon>
        <taxon>Viridiplantae</taxon>
        <taxon>Streptophyta</taxon>
        <taxon>Embryophyta</taxon>
        <taxon>Tracheophyta</taxon>
        <taxon>Spermatophyta</taxon>
        <taxon>Magnoliopsida</taxon>
        <taxon>eudicotyledons</taxon>
        <taxon>Gunneridae</taxon>
        <taxon>Pentapetalae</taxon>
        <taxon>rosids</taxon>
        <taxon>fabids</taxon>
        <taxon>Fabales</taxon>
        <taxon>Fabaceae</taxon>
        <taxon>Caesalpinioideae</taxon>
        <taxon>Cassia clade</taxon>
        <taxon>Senna</taxon>
    </lineage>
</organism>
<feature type="compositionally biased region" description="Basic and acidic residues" evidence="5">
    <location>
        <begin position="642"/>
        <end position="677"/>
    </location>
</feature>
<dbReference type="Gene3D" id="3.30.40.10">
    <property type="entry name" value="Zinc/RING finger domain, C3HC4 (zinc finger)"/>
    <property type="match status" value="1"/>
</dbReference>
<evidence type="ECO:0000256" key="5">
    <source>
        <dbReference type="SAM" id="MobiDB-lite"/>
    </source>
</evidence>
<evidence type="ECO:0000256" key="4">
    <source>
        <dbReference type="PROSITE-ProRule" id="PRU00146"/>
    </source>
</evidence>
<dbReference type="SUPFAM" id="SSF57903">
    <property type="entry name" value="FYVE/PHD zinc finger"/>
    <property type="match status" value="2"/>
</dbReference>
<accession>A0A834WEW4</accession>
<dbReference type="SMART" id="SM00249">
    <property type="entry name" value="PHD"/>
    <property type="match status" value="3"/>
</dbReference>
<name>A0A834WEW4_9FABA</name>
<proteinExistence type="predicted"/>
<feature type="domain" description="PHD-type" evidence="6">
    <location>
        <begin position="581"/>
        <end position="631"/>
    </location>
</feature>
<protein>
    <submittedName>
        <fullName evidence="7">PHD finger protein EHD3-like isoform X1</fullName>
    </submittedName>
</protein>
<dbReference type="Gene3D" id="2.30.30.1150">
    <property type="match status" value="1"/>
</dbReference>
<dbReference type="PANTHER" id="PTHR47162:SF9">
    <property type="entry name" value="PHD FINGER PROTEIN EHD3-LIKE"/>
    <property type="match status" value="1"/>
</dbReference>